<accession>A0A6N2ZYE6</accession>
<dbReference type="SUPFAM" id="SSF48230">
    <property type="entry name" value="Chondroitin AC/alginate lyase"/>
    <property type="match status" value="1"/>
</dbReference>
<proteinExistence type="predicted"/>
<dbReference type="GO" id="GO:0042597">
    <property type="term" value="C:periplasmic space"/>
    <property type="evidence" value="ECO:0007669"/>
    <property type="project" value="InterPro"/>
</dbReference>
<keyword evidence="2 4" id="KW-0456">Lyase</keyword>
<dbReference type="PROSITE" id="PS50194">
    <property type="entry name" value="FILAMIN_REPEAT"/>
    <property type="match status" value="1"/>
</dbReference>
<dbReference type="InterPro" id="IPR017868">
    <property type="entry name" value="Filamin/ABP280_repeat-like"/>
</dbReference>
<dbReference type="InterPro" id="IPR026444">
    <property type="entry name" value="Secre_tail"/>
</dbReference>
<reference evidence="4" key="1">
    <citation type="submission" date="2019-11" db="EMBL/GenBank/DDBJ databases">
        <authorList>
            <person name="Feng L."/>
        </authorList>
    </citation>
    <scope>NUCLEOTIDE SEQUENCE</scope>
    <source>
        <strain evidence="4">PclaraLFYP37</strain>
    </source>
</reference>
<dbReference type="Pfam" id="PF05426">
    <property type="entry name" value="Alginate_lyase"/>
    <property type="match status" value="1"/>
</dbReference>
<sequence>MRIFRQTFVNRVESIGNKNGNQYLSFMKKLSLFTVALFFSIGGGGVYAQGAFVHPGLLHSQNDFDQIKKRLAEHDPQTLQAFEVLKNSWVANKAVNDIWGVTEYIKRGIAGDENYMNAYRNAAKAYQCALLWKITGEAQWAERAVYVLNQYVAITKGIGGNTNQSLVPGFIGYQFLNAAELMRDYEKWEKEDFERFKQWMIDVWFTTAQDFLERRHDTVVREGNWYHYHSNWGLGNALFCVSLGIFADLPDIYNYGMYWIKEGPGNESLYVGDSHPVKQDQGMCGYGWGLIPWFHEDTRGPFGYLNQMQESGRDQGHAMAALGLLSYALQSAYNQGDNAFCNLYNPLIPGEAGQTMVAGAAEYVAMYNCNQVDPADIPYTQNWWMGGLSGTGRGQWRPIWQLFINHYQNRMGMPMEYCTRMSKIVGIEAGGGSYGTNSGGFDHTGFGTLMHADEAVTEKTKPTVLSPEIVQDGTVRPYAEMKEVKKGTPLTLRAVLPDGETDTGNWEWEDGMKGASRDITADASGVYRLFYTNTQGVKSVQMFCISVYGEGIRATLTPWIEYDGVRMNQTSEFSAVNGRDVTLGADYANWNYVASTRWYDSQGKLLGSGGSYTFRQGNSDQTFKVVLTNESGVEISREFTIKNSVVIPTLTVDGKEQESLRAIVTQGHDVVMKGKITSVRYRNGVYTWSSGEHTESISFENVQSSIYRHLDWIDTSSSIKTYEANFDFEVKVYQDGRTLDDGYYRMKDRATGKYLNSRTMKFETLEGEGDSTAFIWHYTWLDDMERYKIQNHNDSAYLNNEGTLTDRVYSKARSSFYLYTLVGGEELECFVRTPERYGSYYWETDGETLVCDQADKMPSDFPFVLEKVTGNGGETGISEAVACDAAFTVDVTHSGITVTSGSAVGMTVYTMAGSPVMRTRLGTGTHTIHTAPLAPGIYIVRVTDGKTVRSVKFVR</sequence>
<dbReference type="InterPro" id="IPR008929">
    <property type="entry name" value="Chondroitin_lyas"/>
</dbReference>
<keyword evidence="1" id="KW-0732">Signal</keyword>
<name>A0A6N2ZYE6_9BACT</name>
<gene>
    <name evidence="4" type="ORF">PCLFYP37_01279</name>
</gene>
<feature type="domain" description="Alginate lyase" evidence="3">
    <location>
        <begin position="110"/>
        <end position="254"/>
    </location>
</feature>
<dbReference type="GO" id="GO:0016829">
    <property type="term" value="F:lyase activity"/>
    <property type="evidence" value="ECO:0007669"/>
    <property type="project" value="UniProtKB-KW"/>
</dbReference>
<protein>
    <submittedName>
        <fullName evidence="4">Alginate lyase</fullName>
    </submittedName>
</protein>
<evidence type="ECO:0000259" key="3">
    <source>
        <dbReference type="Pfam" id="PF05426"/>
    </source>
</evidence>
<dbReference type="NCBIfam" id="TIGR04183">
    <property type="entry name" value="Por_Secre_tail"/>
    <property type="match status" value="1"/>
</dbReference>
<dbReference type="AlphaFoldDB" id="A0A6N2ZYE6"/>
<evidence type="ECO:0000256" key="1">
    <source>
        <dbReference type="ARBA" id="ARBA00022729"/>
    </source>
</evidence>
<evidence type="ECO:0000256" key="2">
    <source>
        <dbReference type="ARBA" id="ARBA00023239"/>
    </source>
</evidence>
<dbReference type="EMBL" id="CACRUT010000008">
    <property type="protein sequence ID" value="VYT84491.1"/>
    <property type="molecule type" value="Genomic_DNA"/>
</dbReference>
<organism evidence="4">
    <name type="scientific">Paraprevotella clara</name>
    <dbReference type="NCBI Taxonomy" id="454154"/>
    <lineage>
        <taxon>Bacteria</taxon>
        <taxon>Pseudomonadati</taxon>
        <taxon>Bacteroidota</taxon>
        <taxon>Bacteroidia</taxon>
        <taxon>Bacteroidales</taxon>
        <taxon>Prevotellaceae</taxon>
        <taxon>Paraprevotella</taxon>
    </lineage>
</organism>
<dbReference type="InterPro" id="IPR008397">
    <property type="entry name" value="Alginate_lyase_dom"/>
</dbReference>
<dbReference type="Gene3D" id="1.50.10.100">
    <property type="entry name" value="Chondroitin AC/alginate lyase"/>
    <property type="match status" value="1"/>
</dbReference>
<evidence type="ECO:0000313" key="4">
    <source>
        <dbReference type="EMBL" id="VYT84491.1"/>
    </source>
</evidence>